<gene>
    <name evidence="2" type="ORF">ISF6_3205</name>
</gene>
<protein>
    <submittedName>
        <fullName evidence="2">Uncharacterized protein</fullName>
    </submittedName>
</protein>
<name>A0A0K8P572_PISS1</name>
<organism evidence="2 3">
    <name type="scientific">Piscinibacter sakaiensis</name>
    <name type="common">Ideonella sakaiensis</name>
    <dbReference type="NCBI Taxonomy" id="1547922"/>
    <lineage>
        <taxon>Bacteria</taxon>
        <taxon>Pseudomonadati</taxon>
        <taxon>Pseudomonadota</taxon>
        <taxon>Betaproteobacteria</taxon>
        <taxon>Burkholderiales</taxon>
        <taxon>Sphaerotilaceae</taxon>
        <taxon>Piscinibacter</taxon>
    </lineage>
</organism>
<keyword evidence="1" id="KW-1133">Transmembrane helix</keyword>
<evidence type="ECO:0000256" key="1">
    <source>
        <dbReference type="SAM" id="Phobius"/>
    </source>
</evidence>
<sequence length="105" mass="10695">MHVAAANDLLADTAAAECISMPPAQPREAGEAWPCMTRAEHERLLRAALAAARTRLLLIGAGVGFVMAVATIIGGCSVIAALERAEAPPAGALPQMVAPDPRGSV</sequence>
<dbReference type="Proteomes" id="UP000037660">
    <property type="component" value="Unassembled WGS sequence"/>
</dbReference>
<keyword evidence="1" id="KW-0812">Transmembrane</keyword>
<evidence type="ECO:0000313" key="2">
    <source>
        <dbReference type="EMBL" id="GAP37350.1"/>
    </source>
</evidence>
<comment type="caution">
    <text evidence="2">The sequence shown here is derived from an EMBL/GenBank/DDBJ whole genome shotgun (WGS) entry which is preliminary data.</text>
</comment>
<feature type="transmembrane region" description="Helical" evidence="1">
    <location>
        <begin position="56"/>
        <end position="82"/>
    </location>
</feature>
<accession>A0A0K8P572</accession>
<dbReference type="EMBL" id="BBYR01000045">
    <property type="protein sequence ID" value="GAP37350.1"/>
    <property type="molecule type" value="Genomic_DNA"/>
</dbReference>
<reference evidence="3" key="1">
    <citation type="submission" date="2015-07" db="EMBL/GenBank/DDBJ databases">
        <title>Discovery of a poly(ethylene terephthalate assimilation.</title>
        <authorList>
            <person name="Yoshida S."/>
            <person name="Hiraga K."/>
            <person name="Takehana T."/>
            <person name="Taniguchi I."/>
            <person name="Yamaji H."/>
            <person name="Maeda Y."/>
            <person name="Toyohara K."/>
            <person name="Miyamoto K."/>
            <person name="Kimura Y."/>
            <person name="Oda K."/>
        </authorList>
    </citation>
    <scope>NUCLEOTIDE SEQUENCE [LARGE SCALE GENOMIC DNA]</scope>
    <source>
        <strain evidence="3">NBRC 110686 / TISTR 2288 / 201-F6</strain>
    </source>
</reference>
<dbReference type="STRING" id="1547922.ISF6_3205"/>
<reference evidence="2 3" key="2">
    <citation type="journal article" date="2016" name="Science">
        <title>A bacterium that degrades and assimilates poly(ethylene terephthalate).</title>
        <authorList>
            <person name="Yoshida S."/>
            <person name="Hiraga K."/>
            <person name="Takehana T."/>
            <person name="Taniguchi I."/>
            <person name="Yamaji H."/>
            <person name="Maeda Y."/>
            <person name="Toyohara K."/>
            <person name="Miyamoto K."/>
            <person name="Kimura Y."/>
            <person name="Oda K."/>
        </authorList>
    </citation>
    <scope>NUCLEOTIDE SEQUENCE [LARGE SCALE GENOMIC DNA]</scope>
    <source>
        <strain evidence="3">NBRC 110686 / TISTR 2288 / 201-F6</strain>
    </source>
</reference>
<keyword evidence="3" id="KW-1185">Reference proteome</keyword>
<dbReference type="AlphaFoldDB" id="A0A0K8P572"/>
<evidence type="ECO:0000313" key="3">
    <source>
        <dbReference type="Proteomes" id="UP000037660"/>
    </source>
</evidence>
<keyword evidence="1" id="KW-0472">Membrane</keyword>
<proteinExistence type="predicted"/>